<dbReference type="RefSeq" id="WP_059107617.1">
    <property type="nucleotide sequence ID" value="NZ_AP024589.1"/>
</dbReference>
<evidence type="ECO:0000256" key="2">
    <source>
        <dbReference type="ARBA" id="ARBA00022448"/>
    </source>
</evidence>
<evidence type="ECO:0000313" key="10">
    <source>
        <dbReference type="EMBL" id="PNZ67234.1"/>
    </source>
</evidence>
<gene>
    <name evidence="10" type="ORF">CD158_06630</name>
    <name evidence="9" type="ORF">QYH67_07815</name>
</gene>
<feature type="transmembrane region" description="Helical" evidence="7">
    <location>
        <begin position="79"/>
        <end position="97"/>
    </location>
</feature>
<dbReference type="InterPro" id="IPR004638">
    <property type="entry name" value="EmrB-like"/>
</dbReference>
<dbReference type="CDD" id="cd17503">
    <property type="entry name" value="MFS_LmrB_MDR_like"/>
    <property type="match status" value="1"/>
</dbReference>
<dbReference type="Proteomes" id="UP000242470">
    <property type="component" value="Unassembled WGS sequence"/>
</dbReference>
<dbReference type="SUPFAM" id="SSF103473">
    <property type="entry name" value="MFS general substrate transporter"/>
    <property type="match status" value="1"/>
</dbReference>
<dbReference type="InterPro" id="IPR020846">
    <property type="entry name" value="MFS_dom"/>
</dbReference>
<feature type="transmembrane region" description="Helical" evidence="7">
    <location>
        <begin position="109"/>
        <end position="130"/>
    </location>
</feature>
<feature type="transmembrane region" description="Helical" evidence="7">
    <location>
        <begin position="228"/>
        <end position="246"/>
    </location>
</feature>
<dbReference type="GeneID" id="64981623"/>
<dbReference type="PROSITE" id="PS50850">
    <property type="entry name" value="MFS"/>
    <property type="match status" value="1"/>
</dbReference>
<keyword evidence="6 7" id="KW-0472">Membrane</keyword>
<feature type="transmembrane region" description="Helical" evidence="7">
    <location>
        <begin position="399"/>
        <end position="419"/>
    </location>
</feature>
<evidence type="ECO:0000259" key="8">
    <source>
        <dbReference type="PROSITE" id="PS50850"/>
    </source>
</evidence>
<keyword evidence="3" id="KW-1003">Cell membrane</keyword>
<evidence type="ECO:0000256" key="1">
    <source>
        <dbReference type="ARBA" id="ARBA00004651"/>
    </source>
</evidence>
<feature type="transmembrane region" description="Helical" evidence="7">
    <location>
        <begin position="357"/>
        <end position="378"/>
    </location>
</feature>
<feature type="transmembrane region" description="Helical" evidence="7">
    <location>
        <begin position="266"/>
        <end position="292"/>
    </location>
</feature>
<name>A0AAP8TSZ9_9STAP</name>
<feature type="transmembrane region" description="Helical" evidence="7">
    <location>
        <begin position="52"/>
        <end position="72"/>
    </location>
</feature>
<dbReference type="Gene3D" id="1.20.1720.10">
    <property type="entry name" value="Multidrug resistance protein D"/>
    <property type="match status" value="1"/>
</dbReference>
<feature type="transmembrane region" description="Helical" evidence="7">
    <location>
        <begin position="166"/>
        <end position="184"/>
    </location>
</feature>
<feature type="transmembrane region" description="Helical" evidence="7">
    <location>
        <begin position="448"/>
        <end position="467"/>
    </location>
</feature>
<sequence length="481" mass="52274">MSESVVPKSTKMMIVVTMLISAFMAILNQTLLNTALPSIMEGLNITENTSQWLVTGFMLVNGVMIPLTAFLIERVKTRPLYLMAMGIFLVGSIIAALSPNFGFLMFARVVQAMGAGIIMPLMQFTLFMLFPKDERGFAMGLAGLVIQFAPAIGPTISGFVVDIASWRVPFFIIVAVASVVFIFGMRHIESYNETKDTKLDIRSVIYSTLGFGLMLYAFSSAGSVGFSHPIVIIALIVSLFIIAAFIRRQLTIPNPLLNLVVFKNKVFALTTISTMLVMLSMVGPALIIPIYVQHVLGLSALLSGLVIMPGALLNGMMSVVTGKIFDNYGVKPLILVGFTMLITFTVALCFLRADTPYWYLLVIYTLRMVSISFIMMPLNTAGINALSNENISHGTAIGNFARVTAGSLGTALMVTLMTIGSELFKPDPNQHASATMVERQATANGVDLSFMVVSVLVTIAFIAALFIKEQRSPKQPNAREL</sequence>
<evidence type="ECO:0000256" key="5">
    <source>
        <dbReference type="ARBA" id="ARBA00022989"/>
    </source>
</evidence>
<dbReference type="AlphaFoldDB" id="A0AAP8TSZ9"/>
<dbReference type="PANTHER" id="PTHR42718">
    <property type="entry name" value="MAJOR FACILITATOR SUPERFAMILY MULTIDRUG TRANSPORTER MFSC"/>
    <property type="match status" value="1"/>
</dbReference>
<evidence type="ECO:0000256" key="7">
    <source>
        <dbReference type="SAM" id="Phobius"/>
    </source>
</evidence>
<dbReference type="GO" id="GO:0005886">
    <property type="term" value="C:plasma membrane"/>
    <property type="evidence" value="ECO:0007669"/>
    <property type="project" value="UniProtKB-SubCell"/>
</dbReference>
<dbReference type="InterPro" id="IPR011701">
    <property type="entry name" value="MFS"/>
</dbReference>
<accession>A0AAP8TSZ9</accession>
<dbReference type="PRINTS" id="PR01036">
    <property type="entry name" value="TCRTETB"/>
</dbReference>
<dbReference type="NCBIfam" id="TIGR00711">
    <property type="entry name" value="efflux_EmrB"/>
    <property type="match status" value="1"/>
</dbReference>
<feature type="transmembrane region" description="Helical" evidence="7">
    <location>
        <begin position="332"/>
        <end position="351"/>
    </location>
</feature>
<comment type="caution">
    <text evidence="10">The sequence shown here is derived from an EMBL/GenBank/DDBJ whole genome shotgun (WGS) entry which is preliminary data.</text>
</comment>
<evidence type="ECO:0000313" key="9">
    <source>
        <dbReference type="EMBL" id="MDN4533467.1"/>
    </source>
</evidence>
<keyword evidence="5 7" id="KW-1133">Transmembrane helix</keyword>
<protein>
    <submittedName>
        <fullName evidence="9 10">MFS transporter</fullName>
    </submittedName>
</protein>
<dbReference type="Proteomes" id="UP001171687">
    <property type="component" value="Unassembled WGS sequence"/>
</dbReference>
<reference evidence="10 11" key="1">
    <citation type="submission" date="2017-08" db="EMBL/GenBank/DDBJ databases">
        <title>Draft genome sequences of 64 type strains of genus Staph aureus.</title>
        <authorList>
            <person name="Cole K."/>
            <person name="Golubchik T."/>
            <person name="Russell J."/>
            <person name="Foster D."/>
            <person name="Llewelyn M."/>
            <person name="Wilson D."/>
            <person name="Crook D."/>
            <person name="Paul J."/>
        </authorList>
    </citation>
    <scope>NUCLEOTIDE SEQUENCE [LARGE SCALE GENOMIC DNA]</scope>
    <source>
        <strain evidence="10 11">NCTC 12101</strain>
    </source>
</reference>
<dbReference type="Pfam" id="PF07690">
    <property type="entry name" value="MFS_1"/>
    <property type="match status" value="1"/>
</dbReference>
<evidence type="ECO:0000256" key="3">
    <source>
        <dbReference type="ARBA" id="ARBA00022475"/>
    </source>
</evidence>
<evidence type="ECO:0000256" key="6">
    <source>
        <dbReference type="ARBA" id="ARBA00023136"/>
    </source>
</evidence>
<keyword evidence="4 7" id="KW-0812">Transmembrane</keyword>
<reference evidence="9" key="2">
    <citation type="submission" date="2023-07" db="EMBL/GenBank/DDBJ databases">
        <title>Evaluation of the beneficial properties of pineapple isolates.</title>
        <authorList>
            <person name="Adefiranye O."/>
        </authorList>
    </citation>
    <scope>NUCLEOTIDE SEQUENCE</scope>
    <source>
        <strain evidence="9">PAPLE_T1</strain>
    </source>
</reference>
<dbReference type="InterPro" id="IPR036259">
    <property type="entry name" value="MFS_trans_sf"/>
</dbReference>
<keyword evidence="2" id="KW-0813">Transport</keyword>
<dbReference type="EMBL" id="JAUHQC010000011">
    <property type="protein sequence ID" value="MDN4533467.1"/>
    <property type="molecule type" value="Genomic_DNA"/>
</dbReference>
<dbReference type="PANTHER" id="PTHR42718:SF24">
    <property type="entry name" value="MAJOR FACILITATOR SUPERFAMILY (MFS) PROFILE DOMAIN-CONTAINING PROTEIN"/>
    <property type="match status" value="1"/>
</dbReference>
<feature type="transmembrane region" description="Helical" evidence="7">
    <location>
        <begin position="12"/>
        <end position="32"/>
    </location>
</feature>
<organism evidence="10 11">
    <name type="scientific">Staphylococcus auricularis</name>
    <dbReference type="NCBI Taxonomy" id="29379"/>
    <lineage>
        <taxon>Bacteria</taxon>
        <taxon>Bacillati</taxon>
        <taxon>Bacillota</taxon>
        <taxon>Bacilli</taxon>
        <taxon>Bacillales</taxon>
        <taxon>Staphylococcaceae</taxon>
        <taxon>Staphylococcus</taxon>
    </lineage>
</organism>
<dbReference type="Gene3D" id="1.20.1250.20">
    <property type="entry name" value="MFS general substrate transporter like domains"/>
    <property type="match status" value="1"/>
</dbReference>
<evidence type="ECO:0000256" key="4">
    <source>
        <dbReference type="ARBA" id="ARBA00022692"/>
    </source>
</evidence>
<dbReference type="EMBL" id="PPQW01000035">
    <property type="protein sequence ID" value="PNZ67234.1"/>
    <property type="molecule type" value="Genomic_DNA"/>
</dbReference>
<evidence type="ECO:0000313" key="11">
    <source>
        <dbReference type="Proteomes" id="UP000242470"/>
    </source>
</evidence>
<feature type="transmembrane region" description="Helical" evidence="7">
    <location>
        <begin position="298"/>
        <end position="320"/>
    </location>
</feature>
<feature type="domain" description="Major facilitator superfamily (MFS) profile" evidence="8">
    <location>
        <begin position="14"/>
        <end position="472"/>
    </location>
</feature>
<proteinExistence type="predicted"/>
<dbReference type="GO" id="GO:0022857">
    <property type="term" value="F:transmembrane transporter activity"/>
    <property type="evidence" value="ECO:0007669"/>
    <property type="project" value="InterPro"/>
</dbReference>
<comment type="subcellular location">
    <subcellularLocation>
        <location evidence="1">Cell membrane</location>
        <topology evidence="1">Multi-pass membrane protein</topology>
    </subcellularLocation>
</comment>
<feature type="transmembrane region" description="Helical" evidence="7">
    <location>
        <begin position="137"/>
        <end position="160"/>
    </location>
</feature>